<evidence type="ECO:0000256" key="1">
    <source>
        <dbReference type="ARBA" id="ARBA00023015"/>
    </source>
</evidence>
<evidence type="ECO:0000313" key="5">
    <source>
        <dbReference type="EMBL" id="AAW77855.1"/>
    </source>
</evidence>
<dbReference type="GO" id="GO:0003700">
    <property type="term" value="F:DNA-binding transcription factor activity"/>
    <property type="evidence" value="ECO:0007669"/>
    <property type="project" value="InterPro"/>
</dbReference>
<accession>Q5GTW8</accession>
<dbReference type="PROSITE" id="PS01117">
    <property type="entry name" value="HTH_MARR_1"/>
    <property type="match status" value="1"/>
</dbReference>
<dbReference type="Proteomes" id="UP000006735">
    <property type="component" value="Chromosome"/>
</dbReference>
<name>Q5GTW8_XANOR</name>
<dbReference type="EMBL" id="AE013598">
    <property type="protein sequence ID" value="AAW77855.1"/>
    <property type="molecule type" value="Genomic_DNA"/>
</dbReference>
<keyword evidence="1" id="KW-0805">Transcription regulation</keyword>
<protein>
    <submittedName>
        <fullName evidence="5">Transcriptional regulator for cryptic hemolysin</fullName>
    </submittedName>
</protein>
<dbReference type="KEGG" id="xoo:XOO4601"/>
<keyword evidence="6" id="KW-1185">Reference proteome</keyword>
<dbReference type="Gene3D" id="1.10.10.10">
    <property type="entry name" value="Winged helix-like DNA-binding domain superfamily/Winged helix DNA-binding domain"/>
    <property type="match status" value="1"/>
</dbReference>
<evidence type="ECO:0000256" key="3">
    <source>
        <dbReference type="ARBA" id="ARBA00023163"/>
    </source>
</evidence>
<dbReference type="PROSITE" id="PS50995">
    <property type="entry name" value="HTH_MARR_2"/>
    <property type="match status" value="1"/>
</dbReference>
<dbReference type="STRING" id="291331.XOO4601"/>
<evidence type="ECO:0000313" key="6">
    <source>
        <dbReference type="Proteomes" id="UP000006735"/>
    </source>
</evidence>
<keyword evidence="2" id="KW-0238">DNA-binding</keyword>
<keyword evidence="3" id="KW-0804">Transcription</keyword>
<dbReference type="InterPro" id="IPR000835">
    <property type="entry name" value="HTH_MarR-typ"/>
</dbReference>
<reference evidence="5 6" key="1">
    <citation type="journal article" date="2005" name="Nucleic Acids Res.">
        <title>The genome sequence of Xanthomonas oryzae pathovar oryzae KACC10331, the bacterial blight pathogen of rice.</title>
        <authorList>
            <person name="Lee B.M."/>
            <person name="Park Y.J."/>
            <person name="Park D.S."/>
            <person name="Kang H.W."/>
            <person name="Kim J.G."/>
            <person name="Song E.S."/>
            <person name="Park I.C."/>
            <person name="Yoon U.H."/>
            <person name="Hahn J.H."/>
            <person name="Koo B.S."/>
            <person name="Lee G.B."/>
            <person name="Kim H."/>
            <person name="Park H.S."/>
            <person name="Yoon K.O."/>
            <person name="Kim J.H."/>
            <person name="Jung C.H."/>
            <person name="Koh N.H."/>
            <person name="Seo J.S."/>
            <person name="Go S.J."/>
        </authorList>
    </citation>
    <scope>NUCLEOTIDE SEQUENCE [LARGE SCALE GENOMIC DNA]</scope>
    <source>
        <strain evidence="6">KACC10331 / KXO85</strain>
    </source>
</reference>
<dbReference type="InterPro" id="IPR036390">
    <property type="entry name" value="WH_DNA-bd_sf"/>
</dbReference>
<feature type="domain" description="HTH marR-type" evidence="4">
    <location>
        <begin position="1"/>
        <end position="126"/>
    </location>
</feature>
<dbReference type="InterPro" id="IPR039422">
    <property type="entry name" value="MarR/SlyA-like"/>
</dbReference>
<gene>
    <name evidence="5" type="primary">slyA</name>
    <name evidence="5" type="ordered locus">XOO4601</name>
</gene>
<dbReference type="SUPFAM" id="SSF46785">
    <property type="entry name" value="Winged helix' DNA-binding domain"/>
    <property type="match status" value="1"/>
</dbReference>
<sequence>MVAARQWQRLADQAFAEFELSSACTGPLLMIGRSGGGIRQVALAQQLGMEGPSLVRLLDKLAAQGLLCREADSSDRRANQLWLTEDGQVLVGRIEIRLDVLRAEVFGTLSDTDVQGVLTLWEQIAQAHARSRCWAACFSLPVGCNRENADQDRRPGAADPGNGGGGRVGVAVPVARVHAGAVDARCTCRRRCDAAGDRSGARQRGRAGGRQ</sequence>
<proteinExistence type="predicted"/>
<evidence type="ECO:0000256" key="2">
    <source>
        <dbReference type="ARBA" id="ARBA00023125"/>
    </source>
</evidence>
<dbReference type="GO" id="GO:0006950">
    <property type="term" value="P:response to stress"/>
    <property type="evidence" value="ECO:0007669"/>
    <property type="project" value="TreeGrafter"/>
</dbReference>
<dbReference type="PANTHER" id="PTHR33164">
    <property type="entry name" value="TRANSCRIPTIONAL REGULATOR, MARR FAMILY"/>
    <property type="match status" value="1"/>
</dbReference>
<evidence type="ECO:0000259" key="4">
    <source>
        <dbReference type="PROSITE" id="PS50995"/>
    </source>
</evidence>
<dbReference type="AlphaFoldDB" id="Q5GTW8"/>
<dbReference type="PANTHER" id="PTHR33164:SF64">
    <property type="entry name" value="TRANSCRIPTIONAL REGULATOR SLYA"/>
    <property type="match status" value="1"/>
</dbReference>
<dbReference type="GO" id="GO:0003677">
    <property type="term" value="F:DNA binding"/>
    <property type="evidence" value="ECO:0007669"/>
    <property type="project" value="UniProtKB-KW"/>
</dbReference>
<dbReference type="HOGENOM" id="CLU_1309689_0_0_6"/>
<dbReference type="PRINTS" id="PR00598">
    <property type="entry name" value="HTHMARR"/>
</dbReference>
<dbReference type="SMART" id="SM00347">
    <property type="entry name" value="HTH_MARR"/>
    <property type="match status" value="1"/>
</dbReference>
<organism evidence="5 6">
    <name type="scientific">Xanthomonas oryzae pv. oryzae (strain KACC10331 / KXO85)</name>
    <dbReference type="NCBI Taxonomy" id="291331"/>
    <lineage>
        <taxon>Bacteria</taxon>
        <taxon>Pseudomonadati</taxon>
        <taxon>Pseudomonadota</taxon>
        <taxon>Gammaproteobacteria</taxon>
        <taxon>Lysobacterales</taxon>
        <taxon>Lysobacteraceae</taxon>
        <taxon>Xanthomonas</taxon>
    </lineage>
</organism>
<dbReference type="InterPro" id="IPR036388">
    <property type="entry name" value="WH-like_DNA-bd_sf"/>
</dbReference>
<dbReference type="Pfam" id="PF12802">
    <property type="entry name" value="MarR_2"/>
    <property type="match status" value="1"/>
</dbReference>
<dbReference type="InterPro" id="IPR023187">
    <property type="entry name" value="Tscrpt_reg_MarR-type_CS"/>
</dbReference>